<organism evidence="3 4">
    <name type="scientific">Selenomonas ruminis</name>
    <dbReference type="NCBI Taxonomy" id="2593411"/>
    <lineage>
        <taxon>Bacteria</taxon>
        <taxon>Bacillati</taxon>
        <taxon>Bacillota</taxon>
        <taxon>Negativicutes</taxon>
        <taxon>Selenomonadales</taxon>
        <taxon>Selenomonadaceae</taxon>
        <taxon>Selenomonas</taxon>
    </lineage>
</organism>
<evidence type="ECO:0000256" key="2">
    <source>
        <dbReference type="SAM" id="Phobius"/>
    </source>
</evidence>
<gene>
    <name evidence="3" type="ORF">FZ040_02510</name>
</gene>
<name>A0A5D6WDL2_9FIRM</name>
<dbReference type="Proteomes" id="UP000323646">
    <property type="component" value="Unassembled WGS sequence"/>
</dbReference>
<sequence length="114" mass="12896">MKEKLIRFSRWAQKNWLALVIFLLFVMMSFLCTVMFSWLYGFWSNALCGTKFELSSCWQGITVVVTGLGGVAALARAAWSKYATDSKYNSLAGQKPYEEKGGVHRESAESNKNH</sequence>
<evidence type="ECO:0000313" key="4">
    <source>
        <dbReference type="Proteomes" id="UP000323646"/>
    </source>
</evidence>
<comment type="caution">
    <text evidence="3">The sequence shown here is derived from an EMBL/GenBank/DDBJ whole genome shotgun (WGS) entry which is preliminary data.</text>
</comment>
<dbReference type="RefSeq" id="WP_149170547.1">
    <property type="nucleotide sequence ID" value="NZ_VTOY01000001.1"/>
</dbReference>
<dbReference type="OrthoDB" id="1624626at2"/>
<keyword evidence="4" id="KW-1185">Reference proteome</keyword>
<protein>
    <submittedName>
        <fullName evidence="3">Uncharacterized protein</fullName>
    </submittedName>
</protein>
<feature type="transmembrane region" description="Helical" evidence="2">
    <location>
        <begin position="60"/>
        <end position="79"/>
    </location>
</feature>
<feature type="transmembrane region" description="Helical" evidence="2">
    <location>
        <begin position="16"/>
        <end position="40"/>
    </location>
</feature>
<reference evidence="3 4" key="1">
    <citation type="submission" date="2019-08" db="EMBL/GenBank/DDBJ databases">
        <title>Selenomonas sp. mPRGC5 and Selenomonas sp. mPRGC8 isolated from ruminal fluid of dairy goat (Capra hircus).</title>
        <authorList>
            <person name="Poothong S."/>
            <person name="Nuengjamnong C."/>
            <person name="Tanasupawat S."/>
        </authorList>
    </citation>
    <scope>NUCLEOTIDE SEQUENCE [LARGE SCALE GENOMIC DNA]</scope>
    <source>
        <strain evidence="4">mPRGC5</strain>
    </source>
</reference>
<accession>A0A5D6WDL2</accession>
<keyword evidence="2" id="KW-0812">Transmembrane</keyword>
<keyword evidence="2" id="KW-0472">Membrane</keyword>
<dbReference type="EMBL" id="VTOY01000001">
    <property type="protein sequence ID" value="TYZ24928.1"/>
    <property type="molecule type" value="Genomic_DNA"/>
</dbReference>
<dbReference type="AlphaFoldDB" id="A0A5D6WDL2"/>
<proteinExistence type="predicted"/>
<evidence type="ECO:0000256" key="1">
    <source>
        <dbReference type="SAM" id="MobiDB-lite"/>
    </source>
</evidence>
<feature type="region of interest" description="Disordered" evidence="1">
    <location>
        <begin position="92"/>
        <end position="114"/>
    </location>
</feature>
<feature type="compositionally biased region" description="Basic and acidic residues" evidence="1">
    <location>
        <begin position="96"/>
        <end position="114"/>
    </location>
</feature>
<keyword evidence="2" id="KW-1133">Transmembrane helix</keyword>
<evidence type="ECO:0000313" key="3">
    <source>
        <dbReference type="EMBL" id="TYZ24928.1"/>
    </source>
</evidence>